<keyword evidence="2" id="KW-0808">Transferase</keyword>
<gene>
    <name evidence="2" type="ORF">FNL38_103535</name>
</gene>
<sequence>MTAASPRILHHLTAAGAALAGLSAVMSIGNALFMPRLRRTDISKPHDRVVVCIPARDEESTVPLLIADLRAQKYAGDLRVIVLDDGSGDGTLVAARRAADGDPRITVISTCDPPSPGWTGKAAACRTLADIGLEDQPDVIAFVDADVRLTPDAVAASVAALRERDAALVCPWPEQKSGSVAEHLVQPLLAFSWMSTLLVPLANRSLRQSLSVACGQFLMFDAGAYREIGGHESVASSATEDLDIARALRSHGKRTVLVSGAGFVSCRMYRDWPQLREGYTRWLWSSFGGRVGTAAALAGVSIVYLLPPAAAVLGTGSTRRLGTAGYLAAVTARLCSAQSESAGRANLADLARACAHPISAALFATLVLDSRRRFARNELSWKSRPLNAPTTDVATLASTMKK</sequence>
<dbReference type="SUPFAM" id="SSF53448">
    <property type="entry name" value="Nucleotide-diphospho-sugar transferases"/>
    <property type="match status" value="1"/>
</dbReference>
<protein>
    <submittedName>
        <fullName evidence="2">Glycosyl transferase family 2</fullName>
    </submittedName>
</protein>
<feature type="domain" description="Glycosyltransferase 2-like" evidence="1">
    <location>
        <begin position="51"/>
        <end position="228"/>
    </location>
</feature>
<dbReference type="Pfam" id="PF00535">
    <property type="entry name" value="Glycos_transf_2"/>
    <property type="match status" value="1"/>
</dbReference>
<dbReference type="AlphaFoldDB" id="A0A652YRL3"/>
<reference evidence="2" key="1">
    <citation type="submission" date="2019-07" db="EMBL/GenBank/DDBJ databases">
        <title>Genomic Encyclopedia of Type Strains, Phase IV (KMG-IV): sequencing the most valuable type-strain genomes for metagenomic binning, comparative biology and taxonomic classification.</title>
        <authorList>
            <person name="Goeker M."/>
        </authorList>
    </citation>
    <scope>NUCLEOTIDE SEQUENCE</scope>
    <source>
        <strain evidence="2">DSM 44596</strain>
    </source>
</reference>
<proteinExistence type="predicted"/>
<comment type="caution">
    <text evidence="2">The sequence shown here is derived from an EMBL/GenBank/DDBJ whole genome shotgun (WGS) entry which is preliminary data.</text>
</comment>
<accession>A0A652YRL3</accession>
<dbReference type="GO" id="GO:0016740">
    <property type="term" value="F:transferase activity"/>
    <property type="evidence" value="ECO:0007669"/>
    <property type="project" value="UniProtKB-KW"/>
</dbReference>
<evidence type="ECO:0000259" key="1">
    <source>
        <dbReference type="Pfam" id="PF00535"/>
    </source>
</evidence>
<dbReference type="PANTHER" id="PTHR43646">
    <property type="entry name" value="GLYCOSYLTRANSFERASE"/>
    <property type="match status" value="1"/>
</dbReference>
<dbReference type="EMBL" id="VNIQ01000003">
    <property type="protein sequence ID" value="TYQ05184.1"/>
    <property type="molecule type" value="Genomic_DNA"/>
</dbReference>
<evidence type="ECO:0000313" key="2">
    <source>
        <dbReference type="EMBL" id="TYQ05184.1"/>
    </source>
</evidence>
<name>A0A652YRL3_NOCGL</name>
<dbReference type="InterPro" id="IPR001173">
    <property type="entry name" value="Glyco_trans_2-like"/>
</dbReference>
<dbReference type="CDD" id="cd00761">
    <property type="entry name" value="Glyco_tranf_GTA_type"/>
    <property type="match status" value="1"/>
</dbReference>
<dbReference type="Gene3D" id="3.90.550.10">
    <property type="entry name" value="Spore Coat Polysaccharide Biosynthesis Protein SpsA, Chain A"/>
    <property type="match status" value="1"/>
</dbReference>
<dbReference type="InterPro" id="IPR029044">
    <property type="entry name" value="Nucleotide-diphossugar_trans"/>
</dbReference>
<dbReference type="PANTHER" id="PTHR43646:SF3">
    <property type="entry name" value="SLR1566 PROTEIN"/>
    <property type="match status" value="1"/>
</dbReference>
<organism evidence="2">
    <name type="scientific">Nocardia globerula</name>
    <dbReference type="NCBI Taxonomy" id="1818"/>
    <lineage>
        <taxon>Bacteria</taxon>
        <taxon>Bacillati</taxon>
        <taxon>Actinomycetota</taxon>
        <taxon>Actinomycetes</taxon>
        <taxon>Mycobacteriales</taxon>
        <taxon>Nocardiaceae</taxon>
        <taxon>Nocardia</taxon>
    </lineage>
</organism>